<dbReference type="InterPro" id="IPR050401">
    <property type="entry name" value="Cyclic_nucleotide_synthase"/>
</dbReference>
<dbReference type="GO" id="GO:0001653">
    <property type="term" value="F:peptide receptor activity"/>
    <property type="evidence" value="ECO:0007669"/>
    <property type="project" value="TreeGrafter"/>
</dbReference>
<dbReference type="SMART" id="SM00044">
    <property type="entry name" value="CYCc"/>
    <property type="match status" value="1"/>
</dbReference>
<dbReference type="GO" id="GO:0035556">
    <property type="term" value="P:intracellular signal transduction"/>
    <property type="evidence" value="ECO:0007669"/>
    <property type="project" value="InterPro"/>
</dbReference>
<comment type="subcellular location">
    <subcellularLocation>
        <location evidence="2">Cell membrane</location>
        <topology evidence="2">Single-pass type I membrane protein</topology>
    </subcellularLocation>
</comment>
<keyword evidence="7" id="KW-0547">Nucleotide-binding</keyword>
<evidence type="ECO:0000313" key="20">
    <source>
        <dbReference type="Proteomes" id="UP000267096"/>
    </source>
</evidence>
<dbReference type="InterPro" id="IPR018297">
    <property type="entry name" value="A/G_cyclase_CS"/>
</dbReference>
<dbReference type="GO" id="GO:0004016">
    <property type="term" value="F:adenylate cyclase activity"/>
    <property type="evidence" value="ECO:0007669"/>
    <property type="project" value="TreeGrafter"/>
</dbReference>
<evidence type="ECO:0000256" key="4">
    <source>
        <dbReference type="ARBA" id="ARBA00022475"/>
    </source>
</evidence>
<protein>
    <recommendedName>
        <fullName evidence="3 15">Guanylate cyclase</fullName>
        <ecNumber evidence="3 15">4.6.1.2</ecNumber>
    </recommendedName>
</protein>
<dbReference type="GO" id="GO:0006935">
    <property type="term" value="P:chemotaxis"/>
    <property type="evidence" value="ECO:0007669"/>
    <property type="project" value="UniProtKB-ARBA"/>
</dbReference>
<reference evidence="19 20" key="2">
    <citation type="submission" date="2018-11" db="EMBL/GenBank/DDBJ databases">
        <authorList>
            <consortium name="Pathogen Informatics"/>
        </authorList>
    </citation>
    <scope>NUCLEOTIDE SEQUENCE [LARGE SCALE GENOMIC DNA]</scope>
</reference>
<dbReference type="OrthoDB" id="302535at2759"/>
<keyword evidence="9 16" id="KW-0472">Membrane</keyword>
<keyword evidence="5 16" id="KW-0812">Transmembrane</keyword>
<dbReference type="InterPro" id="IPR001828">
    <property type="entry name" value="ANF_lig-bd_rcpt"/>
</dbReference>
<evidence type="ECO:0000256" key="2">
    <source>
        <dbReference type="ARBA" id="ARBA00004251"/>
    </source>
</evidence>
<dbReference type="InterPro" id="IPR000719">
    <property type="entry name" value="Prot_kinase_dom"/>
</dbReference>
<dbReference type="InterPro" id="IPR028082">
    <property type="entry name" value="Peripla_BP_I"/>
</dbReference>
<feature type="domain" description="Protein kinase" evidence="17">
    <location>
        <begin position="381"/>
        <end position="669"/>
    </location>
</feature>
<organism evidence="21">
    <name type="scientific">Anisakis simplex</name>
    <name type="common">Herring worm</name>
    <dbReference type="NCBI Taxonomy" id="6269"/>
    <lineage>
        <taxon>Eukaryota</taxon>
        <taxon>Metazoa</taxon>
        <taxon>Ecdysozoa</taxon>
        <taxon>Nematoda</taxon>
        <taxon>Chromadorea</taxon>
        <taxon>Rhabditida</taxon>
        <taxon>Spirurina</taxon>
        <taxon>Ascaridomorpha</taxon>
        <taxon>Ascaridoidea</taxon>
        <taxon>Anisakidae</taxon>
        <taxon>Anisakis</taxon>
        <taxon>Anisakis simplex complex</taxon>
    </lineage>
</organism>
<evidence type="ECO:0000256" key="11">
    <source>
        <dbReference type="ARBA" id="ARBA00023180"/>
    </source>
</evidence>
<dbReference type="GO" id="GO:0005886">
    <property type="term" value="C:plasma membrane"/>
    <property type="evidence" value="ECO:0007669"/>
    <property type="project" value="UniProtKB-SubCell"/>
</dbReference>
<evidence type="ECO:0000256" key="9">
    <source>
        <dbReference type="ARBA" id="ARBA00023136"/>
    </source>
</evidence>
<dbReference type="GO" id="GO:0005524">
    <property type="term" value="F:ATP binding"/>
    <property type="evidence" value="ECO:0007669"/>
    <property type="project" value="InterPro"/>
</dbReference>
<evidence type="ECO:0000256" key="6">
    <source>
        <dbReference type="ARBA" id="ARBA00022729"/>
    </source>
</evidence>
<proteinExistence type="inferred from homology"/>
<evidence type="ECO:0000256" key="14">
    <source>
        <dbReference type="RuleBase" id="RU000405"/>
    </source>
</evidence>
<dbReference type="SUPFAM" id="SSF53822">
    <property type="entry name" value="Periplasmic binding protein-like I"/>
    <property type="match status" value="1"/>
</dbReference>
<evidence type="ECO:0000256" key="1">
    <source>
        <dbReference type="ARBA" id="ARBA00001436"/>
    </source>
</evidence>
<accession>A0A158PPN7</accession>
<evidence type="ECO:0000259" key="18">
    <source>
        <dbReference type="PROSITE" id="PS50125"/>
    </source>
</evidence>
<dbReference type="GO" id="GO:0007635">
    <property type="term" value="P:chemosensory behavior"/>
    <property type="evidence" value="ECO:0007669"/>
    <property type="project" value="UniProtKB-ARBA"/>
</dbReference>
<dbReference type="PANTHER" id="PTHR11920:SF495">
    <property type="entry name" value="RECEPTOR-TYPE GUANYLATE CYCLASE GCY-7"/>
    <property type="match status" value="1"/>
</dbReference>
<dbReference type="Pfam" id="PF01094">
    <property type="entry name" value="ANF_receptor"/>
    <property type="match status" value="1"/>
</dbReference>
<dbReference type="Pfam" id="PF07701">
    <property type="entry name" value="HNOBA"/>
    <property type="match status" value="1"/>
</dbReference>
<keyword evidence="10" id="KW-0675">Receptor</keyword>
<dbReference type="FunFam" id="3.30.70.1230:FF:000023">
    <property type="entry name" value="Guanylate cyclase"/>
    <property type="match status" value="1"/>
</dbReference>
<dbReference type="Gene3D" id="1.10.510.10">
    <property type="entry name" value="Transferase(Phosphotransferase) domain 1"/>
    <property type="match status" value="1"/>
</dbReference>
<keyword evidence="4" id="KW-1003">Cell membrane</keyword>
<evidence type="ECO:0000259" key="17">
    <source>
        <dbReference type="PROSITE" id="PS50011"/>
    </source>
</evidence>
<dbReference type="GO" id="GO:0004383">
    <property type="term" value="F:guanylate cyclase activity"/>
    <property type="evidence" value="ECO:0007669"/>
    <property type="project" value="UniProtKB-EC"/>
</dbReference>
<dbReference type="EC" id="4.6.1.2" evidence="3 15"/>
<dbReference type="GO" id="GO:0004672">
    <property type="term" value="F:protein kinase activity"/>
    <property type="evidence" value="ECO:0007669"/>
    <property type="project" value="InterPro"/>
</dbReference>
<dbReference type="EMBL" id="UYRR01031819">
    <property type="protein sequence ID" value="VDK52787.1"/>
    <property type="molecule type" value="Genomic_DNA"/>
</dbReference>
<evidence type="ECO:0000256" key="7">
    <source>
        <dbReference type="ARBA" id="ARBA00022741"/>
    </source>
</evidence>
<dbReference type="WBParaSite" id="ASIM_0001516401-mRNA-1">
    <property type="protein sequence ID" value="ASIM_0001516401-mRNA-1"/>
    <property type="gene ID" value="ASIM_0001516401"/>
</dbReference>
<dbReference type="PANTHER" id="PTHR11920">
    <property type="entry name" value="GUANYLYL CYCLASE"/>
    <property type="match status" value="1"/>
</dbReference>
<dbReference type="SUPFAM" id="SSF56112">
    <property type="entry name" value="Protein kinase-like (PK-like)"/>
    <property type="match status" value="1"/>
</dbReference>
<evidence type="ECO:0000256" key="3">
    <source>
        <dbReference type="ARBA" id="ARBA00012202"/>
    </source>
</evidence>
<dbReference type="InterPro" id="IPR001245">
    <property type="entry name" value="Ser-Thr/Tyr_kinase_cat_dom"/>
</dbReference>
<keyword evidence="12 14" id="KW-0456">Lyase</keyword>
<dbReference type="Pfam" id="PF00211">
    <property type="entry name" value="Guanylate_cyc"/>
    <property type="match status" value="1"/>
</dbReference>
<evidence type="ECO:0000256" key="16">
    <source>
        <dbReference type="SAM" id="Phobius"/>
    </source>
</evidence>
<dbReference type="CDD" id="cd06352">
    <property type="entry name" value="PBP1_NPR_GC-like"/>
    <property type="match status" value="1"/>
</dbReference>
<evidence type="ECO:0000256" key="12">
    <source>
        <dbReference type="ARBA" id="ARBA00023239"/>
    </source>
</evidence>
<feature type="transmembrane region" description="Helical" evidence="16">
    <location>
        <begin position="324"/>
        <end position="349"/>
    </location>
</feature>
<evidence type="ECO:0000256" key="10">
    <source>
        <dbReference type="ARBA" id="ARBA00023170"/>
    </source>
</evidence>
<sequence>MIDCAGPFLCKSSNALSTILIAYAFLVTAEPQTKLKYFIKVGMLLPKHSPISGFTQSASAVMLAVEELQAQHMINDVNFTFIWQFEDCNEEKALRLAIDMILKDHVNLILGPPCNARREGNAFYFAAALDVGVLASSYDIPNFQWGPTTASQLVDSRRFPTVVTVTPDSLSLGVALCALLTKYNWTEFALVYAGTSSGLGHCAFLQQDLEMSLKMHPSALFGEQVIEHMKDYPFYCNSTECPTNVKASRYAGSLYNTMFLYGLALNKTLRETSGDEWKSGRVTTQLYQNASSTIWSQRDGKVPLAIPICGFTGNNCPFNFMEHYWGYVAAAGIIIATTVILLIAGTIYMMREKAREVQRENSLWQLSFSRLVVPDERSVSMSKSSVLGSNASTKSHVNANTKNSDEIGYFMLDNELVYAEKFPFRVQVAKENFSQLRAMRTLEHSNLNRFIGLVIDAPTYLVVWKYCSRGSLQACDVIQEGKMQIDSFFAYCLIRDIVDGLNAIHSSPIGSHGSLTSANCLIDERWQVKISNFGIRFLRAMKNLTDDELLWTAPELLRDPQEKGTKCADIYSLAIICAELMCLSRPWNLGERKEQSAEIIYMVRHGVTPPFRPDLSNIAHQDLNPALLFLIRDCWSEDPQNRPQISTVKELIQNMNPGRSQNLMDHVFAMLEDYAGTLEAEVEQRTKELIEEKKKSDILLYRMMPQQVAEKLKLGQNVEPEAFATVTIFFSDVVSFTKLASRCSPMQVVTLLNDLYTNFDGIIDAHDVYKVETIGDGYLCVSGLPKRNGNEHAREIANMALEFIDSLRTFRIAQMPDERINIRVGIHTGPCVAGVVGLTMPRYCLFGDTVNTASRMESNGKPGQIHLSGEANRFLTQVLGGFETVSRGEVIIKGKGVMETFWLLGHEGHTLISAPETSIYKKFVERDETTSKN</sequence>
<dbReference type="GO" id="GO:0007168">
    <property type="term" value="P:receptor guanylyl cyclase signaling pathway"/>
    <property type="evidence" value="ECO:0007669"/>
    <property type="project" value="TreeGrafter"/>
</dbReference>
<dbReference type="PROSITE" id="PS00452">
    <property type="entry name" value="GUANYLATE_CYCLASE_1"/>
    <property type="match status" value="1"/>
</dbReference>
<evidence type="ECO:0000313" key="19">
    <source>
        <dbReference type="EMBL" id="VDK52787.1"/>
    </source>
</evidence>
<dbReference type="InterPro" id="IPR011645">
    <property type="entry name" value="HNOB_dom_associated"/>
</dbReference>
<dbReference type="Gene3D" id="3.40.50.2300">
    <property type="match status" value="1"/>
</dbReference>
<comment type="catalytic activity">
    <reaction evidence="1 15">
        <text>GTP = 3',5'-cyclic GMP + diphosphate</text>
        <dbReference type="Rhea" id="RHEA:13665"/>
        <dbReference type="ChEBI" id="CHEBI:33019"/>
        <dbReference type="ChEBI" id="CHEBI:37565"/>
        <dbReference type="ChEBI" id="CHEBI:57746"/>
        <dbReference type="EC" id="4.6.1.2"/>
    </reaction>
</comment>
<keyword evidence="8 16" id="KW-1133">Transmembrane helix</keyword>
<dbReference type="AlphaFoldDB" id="A0A158PPN7"/>
<dbReference type="Proteomes" id="UP000267096">
    <property type="component" value="Unassembled WGS sequence"/>
</dbReference>
<evidence type="ECO:0000256" key="15">
    <source>
        <dbReference type="RuleBase" id="RU003431"/>
    </source>
</evidence>
<dbReference type="InterPro" id="IPR011009">
    <property type="entry name" value="Kinase-like_dom_sf"/>
</dbReference>
<keyword evidence="11" id="KW-0325">Glycoprotein</keyword>
<feature type="domain" description="Guanylate cyclase" evidence="18">
    <location>
        <begin position="727"/>
        <end position="857"/>
    </location>
</feature>
<dbReference type="Gene3D" id="3.30.70.1230">
    <property type="entry name" value="Nucleotide cyclase"/>
    <property type="match status" value="1"/>
</dbReference>
<dbReference type="PROSITE" id="PS50125">
    <property type="entry name" value="GUANYLATE_CYCLASE_2"/>
    <property type="match status" value="1"/>
</dbReference>
<dbReference type="InterPro" id="IPR029787">
    <property type="entry name" value="Nucleotide_cyclase"/>
</dbReference>
<dbReference type="SUPFAM" id="SSF55073">
    <property type="entry name" value="Nucleotide cyclase"/>
    <property type="match status" value="1"/>
</dbReference>
<keyword evidence="20" id="KW-1185">Reference proteome</keyword>
<dbReference type="PROSITE" id="PS50011">
    <property type="entry name" value="PROTEIN_KINASE_DOM"/>
    <property type="match status" value="1"/>
</dbReference>
<dbReference type="Pfam" id="PF07714">
    <property type="entry name" value="PK_Tyr_Ser-Thr"/>
    <property type="match status" value="1"/>
</dbReference>
<evidence type="ECO:0000313" key="21">
    <source>
        <dbReference type="WBParaSite" id="ASIM_0001516401-mRNA-1"/>
    </source>
</evidence>
<evidence type="ECO:0000256" key="5">
    <source>
        <dbReference type="ARBA" id="ARBA00022692"/>
    </source>
</evidence>
<name>A0A158PPN7_ANISI</name>
<evidence type="ECO:0000256" key="8">
    <source>
        <dbReference type="ARBA" id="ARBA00022989"/>
    </source>
</evidence>
<comment type="similarity">
    <text evidence="14">Belongs to the adenylyl cyclase class-4/guanylyl cyclase family.</text>
</comment>
<gene>
    <name evidence="19" type="ORF">ASIM_LOCUS14574</name>
</gene>
<dbReference type="CDD" id="cd07302">
    <property type="entry name" value="CHD"/>
    <property type="match status" value="1"/>
</dbReference>
<keyword evidence="6" id="KW-0732">Signal</keyword>
<dbReference type="InterPro" id="IPR001054">
    <property type="entry name" value="A/G_cyclase"/>
</dbReference>
<keyword evidence="13 15" id="KW-0141">cGMP biosynthesis</keyword>
<evidence type="ECO:0000256" key="13">
    <source>
        <dbReference type="ARBA" id="ARBA00023293"/>
    </source>
</evidence>
<reference evidence="21" key="1">
    <citation type="submission" date="2016-04" db="UniProtKB">
        <authorList>
            <consortium name="WormBaseParasite"/>
        </authorList>
    </citation>
    <scope>IDENTIFICATION</scope>
</reference>